<organism evidence="2 3">
    <name type="scientific">Fistulina hepatica ATCC 64428</name>
    <dbReference type="NCBI Taxonomy" id="1128425"/>
    <lineage>
        <taxon>Eukaryota</taxon>
        <taxon>Fungi</taxon>
        <taxon>Dikarya</taxon>
        <taxon>Basidiomycota</taxon>
        <taxon>Agaricomycotina</taxon>
        <taxon>Agaricomycetes</taxon>
        <taxon>Agaricomycetidae</taxon>
        <taxon>Agaricales</taxon>
        <taxon>Fistulinaceae</taxon>
        <taxon>Fistulina</taxon>
    </lineage>
</organism>
<gene>
    <name evidence="2" type="ORF">FISHEDRAFT_33125</name>
</gene>
<evidence type="ECO:0008006" key="4">
    <source>
        <dbReference type="Google" id="ProtNLM"/>
    </source>
</evidence>
<dbReference type="OrthoDB" id="2752996at2759"/>
<feature type="region of interest" description="Disordered" evidence="1">
    <location>
        <begin position="1"/>
        <end position="28"/>
    </location>
</feature>
<evidence type="ECO:0000313" key="3">
    <source>
        <dbReference type="Proteomes" id="UP000054144"/>
    </source>
</evidence>
<protein>
    <recommendedName>
        <fullName evidence="4">Reverse transcriptase zinc-binding domain-containing protein</fullName>
    </recommendedName>
</protein>
<accession>A0A0D7ANR0</accession>
<dbReference type="AlphaFoldDB" id="A0A0D7ANR0"/>
<sequence>MGASSTSDDDSQDISEGERLSSPLQVRSNGAKLETITQALAYKGLIEQRKRPKRQRTSINLDKIRAAIEEVAGKQPSDKKIWNSIQTKDISMKGQELIFSIIHDTFFVGDKWKRENMPAELYESASCHAPRCGDQEESMDHILTMCTAPGQNTIWDLAKELWEMTGRQWPGTCLGKIMGCTVIDFSEGNNRADKLAAAGANRLYKIIMAESVQLIWAIRCERVIGGKQHTEVEIHNRWLFRINKRLKLDQALTKKKSFGNRTIQEGTVTGTWKGTLANENNLPKHWVWDPGVLVGIPPAIQRVHKEQG</sequence>
<dbReference type="Proteomes" id="UP000054144">
    <property type="component" value="Unassembled WGS sequence"/>
</dbReference>
<evidence type="ECO:0000313" key="2">
    <source>
        <dbReference type="EMBL" id="KIY53505.1"/>
    </source>
</evidence>
<name>A0A0D7ANR0_9AGAR</name>
<keyword evidence="3" id="KW-1185">Reference proteome</keyword>
<evidence type="ECO:0000256" key="1">
    <source>
        <dbReference type="SAM" id="MobiDB-lite"/>
    </source>
</evidence>
<dbReference type="EMBL" id="KN881616">
    <property type="protein sequence ID" value="KIY53505.1"/>
    <property type="molecule type" value="Genomic_DNA"/>
</dbReference>
<proteinExistence type="predicted"/>
<reference evidence="2 3" key="1">
    <citation type="journal article" date="2015" name="Fungal Genet. Biol.">
        <title>Evolution of novel wood decay mechanisms in Agaricales revealed by the genome sequences of Fistulina hepatica and Cylindrobasidium torrendii.</title>
        <authorList>
            <person name="Floudas D."/>
            <person name="Held B.W."/>
            <person name="Riley R."/>
            <person name="Nagy L.G."/>
            <person name="Koehler G."/>
            <person name="Ransdell A.S."/>
            <person name="Younus H."/>
            <person name="Chow J."/>
            <person name="Chiniquy J."/>
            <person name="Lipzen A."/>
            <person name="Tritt A."/>
            <person name="Sun H."/>
            <person name="Haridas S."/>
            <person name="LaButti K."/>
            <person name="Ohm R.A."/>
            <person name="Kues U."/>
            <person name="Blanchette R.A."/>
            <person name="Grigoriev I.V."/>
            <person name="Minto R.E."/>
            <person name="Hibbett D.S."/>
        </authorList>
    </citation>
    <scope>NUCLEOTIDE SEQUENCE [LARGE SCALE GENOMIC DNA]</scope>
    <source>
        <strain evidence="2 3">ATCC 64428</strain>
    </source>
</reference>